<reference evidence="1 2" key="1">
    <citation type="submission" date="2013-12" db="EMBL/GenBank/DDBJ databases">
        <title>Draft genome of the parsitic nematode Ancylostoma duodenale.</title>
        <authorList>
            <person name="Mitreva M."/>
        </authorList>
    </citation>
    <scope>NUCLEOTIDE SEQUENCE [LARGE SCALE GENOMIC DNA]</scope>
    <source>
        <strain evidence="1 2">Zhejiang</strain>
    </source>
</reference>
<evidence type="ECO:0000313" key="2">
    <source>
        <dbReference type="Proteomes" id="UP000054047"/>
    </source>
</evidence>
<organism evidence="1 2">
    <name type="scientific">Ancylostoma duodenale</name>
    <dbReference type="NCBI Taxonomy" id="51022"/>
    <lineage>
        <taxon>Eukaryota</taxon>
        <taxon>Metazoa</taxon>
        <taxon>Ecdysozoa</taxon>
        <taxon>Nematoda</taxon>
        <taxon>Chromadorea</taxon>
        <taxon>Rhabditida</taxon>
        <taxon>Rhabditina</taxon>
        <taxon>Rhabditomorpha</taxon>
        <taxon>Strongyloidea</taxon>
        <taxon>Ancylostomatidae</taxon>
        <taxon>Ancylostomatinae</taxon>
        <taxon>Ancylostoma</taxon>
    </lineage>
</organism>
<dbReference type="InterPro" id="IPR036397">
    <property type="entry name" value="RNaseH_sf"/>
</dbReference>
<keyword evidence="2" id="KW-1185">Reference proteome</keyword>
<dbReference type="AlphaFoldDB" id="A0A0C2G678"/>
<sequence>MKFGWTISSHSYSQTWLPRITSDSDHYFPHFQRHLDCQDFQIRNDINEALEQILKDHSPAFCSKGIYDLPIRWQKTINANDHRWGMLQMIHIYRLKPASSLLHHQKRTNSLKQKEITRRRIIAKKKDM</sequence>
<protein>
    <submittedName>
        <fullName evidence="1">Uncharacterized protein</fullName>
    </submittedName>
</protein>
<dbReference type="GO" id="GO:0003676">
    <property type="term" value="F:nucleic acid binding"/>
    <property type="evidence" value="ECO:0007669"/>
    <property type="project" value="InterPro"/>
</dbReference>
<name>A0A0C2G678_9BILA</name>
<accession>A0A0C2G678</accession>
<evidence type="ECO:0000313" key="1">
    <source>
        <dbReference type="EMBL" id="KIH52586.1"/>
    </source>
</evidence>
<dbReference type="Proteomes" id="UP000054047">
    <property type="component" value="Unassembled WGS sequence"/>
</dbReference>
<dbReference type="Gene3D" id="3.30.420.10">
    <property type="entry name" value="Ribonuclease H-like superfamily/Ribonuclease H"/>
    <property type="match status" value="1"/>
</dbReference>
<gene>
    <name evidence="1" type="ORF">ANCDUO_17311</name>
</gene>
<dbReference type="OrthoDB" id="9970333at2759"/>
<proteinExistence type="predicted"/>
<dbReference type="EMBL" id="KN743268">
    <property type="protein sequence ID" value="KIH52586.1"/>
    <property type="molecule type" value="Genomic_DNA"/>
</dbReference>